<accession>A0AAV6QCZ5</accession>
<dbReference type="Proteomes" id="UP000693946">
    <property type="component" value="Linkage Group LG5"/>
</dbReference>
<name>A0AAV6QCZ5_SOLSE</name>
<dbReference type="EMBL" id="JAGKHQ010000017">
    <property type="protein sequence ID" value="KAG7489401.1"/>
    <property type="molecule type" value="Genomic_DNA"/>
</dbReference>
<sequence>MQTDLYQHLTSMDLLKGFMGKNIDSACGCRIERRGSAHGAEATESSWCRRGSGRQTAVHVFPLCGVASLHVFPTGPLLRSDRKTMTPGGHDEDLLLMLLKDIFKGGQQKSALRCGQSLSLPAACQTRAL</sequence>
<evidence type="ECO:0000313" key="2">
    <source>
        <dbReference type="Proteomes" id="UP000693946"/>
    </source>
</evidence>
<keyword evidence="2" id="KW-1185">Reference proteome</keyword>
<reference evidence="1 2" key="1">
    <citation type="journal article" date="2021" name="Sci. Rep.">
        <title>Chromosome anchoring in Senegalese sole (Solea senegalensis) reveals sex-associated markers and genome rearrangements in flatfish.</title>
        <authorList>
            <person name="Guerrero-Cozar I."/>
            <person name="Gomez-Garrido J."/>
            <person name="Berbel C."/>
            <person name="Martinez-Blanch J.F."/>
            <person name="Alioto T."/>
            <person name="Claros M.G."/>
            <person name="Gagnaire P.A."/>
            <person name="Manchado M."/>
        </authorList>
    </citation>
    <scope>NUCLEOTIDE SEQUENCE [LARGE SCALE GENOMIC DNA]</scope>
    <source>
        <strain evidence="1">Sse05_10M</strain>
    </source>
</reference>
<gene>
    <name evidence="1" type="ORF">JOB18_011320</name>
</gene>
<comment type="caution">
    <text evidence="1">The sequence shown here is derived from an EMBL/GenBank/DDBJ whole genome shotgun (WGS) entry which is preliminary data.</text>
</comment>
<proteinExistence type="predicted"/>
<organism evidence="1 2">
    <name type="scientific">Solea senegalensis</name>
    <name type="common">Senegalese sole</name>
    <dbReference type="NCBI Taxonomy" id="28829"/>
    <lineage>
        <taxon>Eukaryota</taxon>
        <taxon>Metazoa</taxon>
        <taxon>Chordata</taxon>
        <taxon>Craniata</taxon>
        <taxon>Vertebrata</taxon>
        <taxon>Euteleostomi</taxon>
        <taxon>Actinopterygii</taxon>
        <taxon>Neopterygii</taxon>
        <taxon>Teleostei</taxon>
        <taxon>Neoteleostei</taxon>
        <taxon>Acanthomorphata</taxon>
        <taxon>Carangaria</taxon>
        <taxon>Pleuronectiformes</taxon>
        <taxon>Pleuronectoidei</taxon>
        <taxon>Soleidae</taxon>
        <taxon>Solea</taxon>
    </lineage>
</organism>
<protein>
    <submittedName>
        <fullName evidence="1">Uncharacterized protein</fullName>
    </submittedName>
</protein>
<evidence type="ECO:0000313" key="1">
    <source>
        <dbReference type="EMBL" id="KAG7489401.1"/>
    </source>
</evidence>
<dbReference type="AlphaFoldDB" id="A0AAV6QCZ5"/>